<feature type="compositionally biased region" description="Polar residues" evidence="1">
    <location>
        <begin position="68"/>
        <end position="98"/>
    </location>
</feature>
<organism evidence="2">
    <name type="scientific">Odontella aurita</name>
    <dbReference type="NCBI Taxonomy" id="265563"/>
    <lineage>
        <taxon>Eukaryota</taxon>
        <taxon>Sar</taxon>
        <taxon>Stramenopiles</taxon>
        <taxon>Ochrophyta</taxon>
        <taxon>Bacillariophyta</taxon>
        <taxon>Mediophyceae</taxon>
        <taxon>Biddulphiophycidae</taxon>
        <taxon>Eupodiscales</taxon>
        <taxon>Odontellaceae</taxon>
        <taxon>Odontella</taxon>
    </lineage>
</organism>
<feature type="compositionally biased region" description="Low complexity" evidence="1">
    <location>
        <begin position="52"/>
        <end position="67"/>
    </location>
</feature>
<dbReference type="EMBL" id="HBKQ01000944">
    <property type="protein sequence ID" value="CAE2200872.1"/>
    <property type="molecule type" value="Transcribed_RNA"/>
</dbReference>
<accession>A0A7S4HJ62</accession>
<sequence>MKEVASTLLTLKFSFPKMTPPPSSRITWPKLTSASSLLSAFAMDWKPFLESAKSASPLSAPSDASLSGGKSSQGGMVPSNPSSPLPSQTALAQSNQGSVPALSREAHSRGVGVPPQVLDRAVPAVPDTAEDAILVQHGEIL</sequence>
<evidence type="ECO:0000313" key="2">
    <source>
        <dbReference type="EMBL" id="CAE2200872.1"/>
    </source>
</evidence>
<dbReference type="AlphaFoldDB" id="A0A7S4HJ62"/>
<feature type="region of interest" description="Disordered" evidence="1">
    <location>
        <begin position="52"/>
        <end position="115"/>
    </location>
</feature>
<gene>
    <name evidence="2" type="ORF">OAUR00152_LOCUS658</name>
</gene>
<name>A0A7S4HJ62_9STRA</name>
<protein>
    <submittedName>
        <fullName evidence="2">Uncharacterized protein</fullName>
    </submittedName>
</protein>
<evidence type="ECO:0000256" key="1">
    <source>
        <dbReference type="SAM" id="MobiDB-lite"/>
    </source>
</evidence>
<reference evidence="2" key="1">
    <citation type="submission" date="2021-01" db="EMBL/GenBank/DDBJ databases">
        <authorList>
            <person name="Corre E."/>
            <person name="Pelletier E."/>
            <person name="Niang G."/>
            <person name="Scheremetjew M."/>
            <person name="Finn R."/>
            <person name="Kale V."/>
            <person name="Holt S."/>
            <person name="Cochrane G."/>
            <person name="Meng A."/>
            <person name="Brown T."/>
            <person name="Cohen L."/>
        </authorList>
    </citation>
    <scope>NUCLEOTIDE SEQUENCE</scope>
    <source>
        <strain evidence="2">Isolate 1302-5</strain>
    </source>
</reference>
<proteinExistence type="predicted"/>